<dbReference type="AlphaFoldDB" id="A0A5Q2N6X4"/>
<comment type="pathway">
    <text evidence="10">Amino-acid biosynthesis; L-arginine biosynthesis; L-ornithine and N-acetyl-L-glutamate from L-glutamate and N(2)-acetyl-L-ornithine (cyclic): step 1/1.</text>
</comment>
<feature type="site" description="Involved in the stabilization of negative charge on the oxyanion by the formation of the oxyanion hole" evidence="10">
    <location>
        <position position="116"/>
    </location>
</feature>
<keyword evidence="8 10" id="KW-0012">Acyltransferase</keyword>
<dbReference type="SUPFAM" id="SSF56266">
    <property type="entry name" value="DmpA/ArgJ-like"/>
    <property type="match status" value="1"/>
</dbReference>
<dbReference type="FunFam" id="3.60.70.12:FF:000001">
    <property type="entry name" value="Arginine biosynthesis bifunctional protein ArgJ, chloroplastic"/>
    <property type="match status" value="1"/>
</dbReference>
<dbReference type="NCBIfam" id="TIGR00120">
    <property type="entry name" value="ArgJ"/>
    <property type="match status" value="1"/>
</dbReference>
<evidence type="ECO:0000256" key="10">
    <source>
        <dbReference type="HAMAP-Rule" id="MF_01106"/>
    </source>
</evidence>
<sequence length="402" mass="42199">MNPIVQEGNVTSPVGFQAAGVEAAIKKAGRLDMSLILSEKPCTAAAVYTTNKVQAAPLQVTKDHLSKGPVRAVVVNAGNANACTGQQGLDNARLMATTTAQALELQAEEVVVSSTGVIGQQMPMDRIQAGIEALAKALSKDGGYKAAQAIMTTDLVAKTGKVEIVVADQTITIGAMAKGSGMIHPNMATMLAFYTTDAKIAEPLLQKALQRATKLSYNMISVDGDTSTNDMALVLANGMANAPAIVEEGPLYDAFEEALIALSIHLAKAIARDGEGATKLVEMRVKGAATEEDAQKAARTVISSSLFKSAIFGADANWGRILCAIGYSGAQFDPGQVDIYLGTIQTASNGEALDFSEEEASKILAQKEIIITADLKNGCSEARAWGCDLTYDYVKINADYRT</sequence>
<evidence type="ECO:0000256" key="7">
    <source>
        <dbReference type="ARBA" id="ARBA00023268"/>
    </source>
</evidence>
<dbReference type="Proteomes" id="UP000366051">
    <property type="component" value="Chromosome"/>
</dbReference>
<feature type="chain" id="PRO_5024520208" description="Arginine biosynthesis bifunctional protein ArgJ alpha chain" evidence="10">
    <location>
        <begin position="1"/>
        <end position="188"/>
    </location>
</feature>
<dbReference type="Pfam" id="PF01960">
    <property type="entry name" value="ArgJ"/>
    <property type="match status" value="1"/>
</dbReference>
<comment type="subcellular location">
    <subcellularLocation>
        <location evidence="10">Cytoplasm</location>
    </subcellularLocation>
</comment>
<proteinExistence type="inferred from homology"/>
<keyword evidence="10" id="KW-0963">Cytoplasm</keyword>
<feature type="binding site" evidence="10">
    <location>
        <position position="397"/>
    </location>
    <ligand>
        <name>substrate</name>
    </ligand>
</feature>
<dbReference type="FunFam" id="3.10.20.340:FF:000001">
    <property type="entry name" value="Arginine biosynthesis bifunctional protein ArgJ, chloroplastic"/>
    <property type="match status" value="1"/>
</dbReference>
<feature type="site" description="Cleavage; by autolysis" evidence="10">
    <location>
        <begin position="188"/>
        <end position="189"/>
    </location>
</feature>
<comment type="function">
    <text evidence="10">Catalyzes two activities which are involved in the cyclic version of arginine biosynthesis: the synthesis of N-acetylglutamate from glutamate and acetyl-CoA as the acetyl donor, and of ornithine by transacetylation between N(2)-acetylornithine and glutamate.</text>
</comment>
<dbReference type="GO" id="GO:0006592">
    <property type="term" value="P:ornithine biosynthetic process"/>
    <property type="evidence" value="ECO:0007669"/>
    <property type="project" value="TreeGrafter"/>
</dbReference>
<dbReference type="PANTHER" id="PTHR23100">
    <property type="entry name" value="ARGININE BIOSYNTHESIS BIFUNCTIONAL PROTEIN ARGJ"/>
    <property type="match status" value="1"/>
</dbReference>
<evidence type="ECO:0000256" key="4">
    <source>
        <dbReference type="ARBA" id="ARBA00022605"/>
    </source>
</evidence>
<dbReference type="InterPro" id="IPR002813">
    <property type="entry name" value="Arg_biosynth_ArgJ"/>
</dbReference>
<feature type="binding site" evidence="10">
    <location>
        <position position="152"/>
    </location>
    <ligand>
        <name>substrate</name>
    </ligand>
</feature>
<organism evidence="11 12">
    <name type="scientific">Heliorestis convoluta</name>
    <dbReference type="NCBI Taxonomy" id="356322"/>
    <lineage>
        <taxon>Bacteria</taxon>
        <taxon>Bacillati</taxon>
        <taxon>Bacillota</taxon>
        <taxon>Clostridia</taxon>
        <taxon>Eubacteriales</taxon>
        <taxon>Heliobacteriaceae</taxon>
        <taxon>Heliorestis</taxon>
    </lineage>
</organism>
<evidence type="ECO:0000256" key="1">
    <source>
        <dbReference type="ARBA" id="ARBA00006774"/>
    </source>
</evidence>
<dbReference type="Gene3D" id="3.60.70.12">
    <property type="entry name" value="L-amino peptidase D-ALA esterase/amidase"/>
    <property type="match status" value="1"/>
</dbReference>
<feature type="binding site" evidence="10">
    <location>
        <position position="402"/>
    </location>
    <ligand>
        <name>substrate</name>
    </ligand>
</feature>
<feature type="binding site" evidence="10">
    <location>
        <position position="178"/>
    </location>
    <ligand>
        <name>substrate</name>
    </ligand>
</feature>
<comment type="catalytic activity">
    <reaction evidence="10">
        <text>L-glutamate + acetyl-CoA = N-acetyl-L-glutamate + CoA + H(+)</text>
        <dbReference type="Rhea" id="RHEA:24292"/>
        <dbReference type="ChEBI" id="CHEBI:15378"/>
        <dbReference type="ChEBI" id="CHEBI:29985"/>
        <dbReference type="ChEBI" id="CHEBI:44337"/>
        <dbReference type="ChEBI" id="CHEBI:57287"/>
        <dbReference type="ChEBI" id="CHEBI:57288"/>
        <dbReference type="EC" id="2.3.1.1"/>
    </reaction>
</comment>
<evidence type="ECO:0000313" key="12">
    <source>
        <dbReference type="Proteomes" id="UP000366051"/>
    </source>
</evidence>
<evidence type="ECO:0000256" key="6">
    <source>
        <dbReference type="ARBA" id="ARBA00022813"/>
    </source>
</evidence>
<dbReference type="InterPro" id="IPR042195">
    <property type="entry name" value="ArgJ_beta_C"/>
</dbReference>
<dbReference type="GO" id="GO:0006526">
    <property type="term" value="P:L-arginine biosynthetic process"/>
    <property type="evidence" value="ECO:0007669"/>
    <property type="project" value="UniProtKB-UniRule"/>
</dbReference>
<dbReference type="InterPro" id="IPR016117">
    <property type="entry name" value="ArgJ-like_dom_sf"/>
</dbReference>
<keyword evidence="6 10" id="KW-0068">Autocatalytic cleavage</keyword>
<evidence type="ECO:0000256" key="8">
    <source>
        <dbReference type="ARBA" id="ARBA00023315"/>
    </source>
</evidence>
<dbReference type="NCBIfam" id="NF003802">
    <property type="entry name" value="PRK05388.1"/>
    <property type="match status" value="1"/>
</dbReference>
<dbReference type="EC" id="2.3.1.35" evidence="10"/>
<dbReference type="GO" id="GO:0004358">
    <property type="term" value="F:L-glutamate N-acetyltransferase activity, acting on acetyl-L-ornithine as donor"/>
    <property type="evidence" value="ECO:0007669"/>
    <property type="project" value="UniProtKB-UniRule"/>
</dbReference>
<reference evidence="12" key="1">
    <citation type="submission" date="2019-11" db="EMBL/GenBank/DDBJ databases">
        <title>Genome sequence of Heliorestis convoluta strain HH, an alkaliphilic and minimalistic phototrophic bacterium from a soda lake in Egypt.</title>
        <authorList>
            <person name="Dewey E.D."/>
            <person name="Stokes L.M."/>
            <person name="Burchell B.M."/>
            <person name="Shaffer K.N."/>
            <person name="Huntington A.M."/>
            <person name="Baker J.M."/>
            <person name="Nadendla S."/>
            <person name="Giglio M.G."/>
            <person name="Touchman J.W."/>
            <person name="Blankenship R.E."/>
            <person name="Madigan M.T."/>
            <person name="Sattley W.M."/>
        </authorList>
    </citation>
    <scope>NUCLEOTIDE SEQUENCE [LARGE SCALE GENOMIC DNA]</scope>
    <source>
        <strain evidence="12">HH</strain>
    </source>
</reference>
<evidence type="ECO:0000256" key="3">
    <source>
        <dbReference type="ARBA" id="ARBA00022571"/>
    </source>
</evidence>
<gene>
    <name evidence="10 11" type="primary">argJ</name>
    <name evidence="11" type="ORF">FTV88_3067</name>
</gene>
<comment type="subunit">
    <text evidence="2 10">Heterotetramer of two alpha and two beta chains.</text>
</comment>
<evidence type="ECO:0000256" key="5">
    <source>
        <dbReference type="ARBA" id="ARBA00022679"/>
    </source>
</evidence>
<dbReference type="RefSeq" id="WP_153726176.1">
    <property type="nucleotide sequence ID" value="NZ_CP045875.1"/>
</dbReference>
<evidence type="ECO:0000256" key="9">
    <source>
        <dbReference type="ARBA" id="ARBA00049439"/>
    </source>
</evidence>
<keyword evidence="7 10" id="KW-0511">Multifunctional enzyme</keyword>
<dbReference type="HAMAP" id="MF_01106">
    <property type="entry name" value="ArgJ"/>
    <property type="match status" value="1"/>
</dbReference>
<comment type="pathway">
    <text evidence="10">Amino-acid biosynthesis; L-arginine biosynthesis; N(2)-acetyl-L-ornithine from L-glutamate: step 1/4.</text>
</comment>
<keyword evidence="5 10" id="KW-0808">Transferase</keyword>
<dbReference type="PANTHER" id="PTHR23100:SF0">
    <property type="entry name" value="ARGININE BIOSYNTHESIS BIFUNCTIONAL PROTEIN ARGJ, MITOCHONDRIAL"/>
    <property type="match status" value="1"/>
</dbReference>
<protein>
    <recommendedName>
        <fullName evidence="10">Arginine biosynthesis bifunctional protein ArgJ</fullName>
    </recommendedName>
    <domain>
        <recommendedName>
            <fullName evidence="10">Glutamate N-acetyltransferase</fullName>
            <ecNumber evidence="10">2.3.1.35</ecNumber>
        </recommendedName>
        <alternativeName>
            <fullName evidence="10">Ornithine acetyltransferase</fullName>
            <shortName evidence="10">OATase</shortName>
        </alternativeName>
        <alternativeName>
            <fullName evidence="10">Ornithine transacetylase</fullName>
        </alternativeName>
    </domain>
    <domain>
        <recommendedName>
            <fullName evidence="10">Amino-acid acetyltransferase</fullName>
            <ecNumber evidence="10">2.3.1.1</ecNumber>
        </recommendedName>
        <alternativeName>
            <fullName evidence="10">N-acetylglutamate synthase</fullName>
            <shortName evidence="10">AGSase</shortName>
        </alternativeName>
    </domain>
    <component>
        <recommendedName>
            <fullName evidence="10">Arginine biosynthesis bifunctional protein ArgJ alpha chain</fullName>
        </recommendedName>
    </component>
    <component>
        <recommendedName>
            <fullName evidence="10">Arginine biosynthesis bifunctional protein ArgJ beta chain</fullName>
        </recommendedName>
    </component>
</protein>
<comment type="similarity">
    <text evidence="1 10">Belongs to the ArgJ family.</text>
</comment>
<comment type="catalytic activity">
    <reaction evidence="9 10">
        <text>N(2)-acetyl-L-ornithine + L-glutamate = N-acetyl-L-glutamate + L-ornithine</text>
        <dbReference type="Rhea" id="RHEA:15349"/>
        <dbReference type="ChEBI" id="CHEBI:29985"/>
        <dbReference type="ChEBI" id="CHEBI:44337"/>
        <dbReference type="ChEBI" id="CHEBI:46911"/>
        <dbReference type="ChEBI" id="CHEBI:57805"/>
        <dbReference type="EC" id="2.3.1.35"/>
    </reaction>
</comment>
<accession>A0A5Q2N6X4</accession>
<keyword evidence="12" id="KW-1185">Reference proteome</keyword>
<feature type="active site" description="Nucleophile" evidence="10">
    <location>
        <position position="189"/>
    </location>
</feature>
<dbReference type="EMBL" id="CP045875">
    <property type="protein sequence ID" value="QGG49142.1"/>
    <property type="molecule type" value="Genomic_DNA"/>
</dbReference>
<dbReference type="GO" id="GO:0004042">
    <property type="term" value="F:L-glutamate N-acetyltransferase activity"/>
    <property type="evidence" value="ECO:0007669"/>
    <property type="project" value="UniProtKB-UniRule"/>
</dbReference>
<evidence type="ECO:0000313" key="11">
    <source>
        <dbReference type="EMBL" id="QGG49142.1"/>
    </source>
</evidence>
<keyword evidence="3 10" id="KW-0055">Arginine biosynthesis</keyword>
<dbReference type="OrthoDB" id="9804242at2"/>
<feature type="binding site" evidence="10">
    <location>
        <position position="189"/>
    </location>
    <ligand>
        <name>substrate</name>
    </ligand>
</feature>
<dbReference type="Gene3D" id="3.10.20.340">
    <property type="entry name" value="ArgJ beta chain, C-terminal domain"/>
    <property type="match status" value="1"/>
</dbReference>
<evidence type="ECO:0000256" key="2">
    <source>
        <dbReference type="ARBA" id="ARBA00011475"/>
    </source>
</evidence>
<dbReference type="EC" id="2.3.1.1" evidence="10"/>
<dbReference type="CDD" id="cd02152">
    <property type="entry name" value="OAT"/>
    <property type="match status" value="1"/>
</dbReference>
<feature type="binding site" evidence="10">
    <location>
        <position position="275"/>
    </location>
    <ligand>
        <name>substrate</name>
    </ligand>
</feature>
<feature type="site" description="Involved in the stabilization of negative charge on the oxyanion by the formation of the oxyanion hole" evidence="10">
    <location>
        <position position="115"/>
    </location>
</feature>
<dbReference type="GO" id="GO:0005737">
    <property type="term" value="C:cytoplasm"/>
    <property type="evidence" value="ECO:0007669"/>
    <property type="project" value="UniProtKB-SubCell"/>
</dbReference>
<dbReference type="KEGG" id="hcv:FTV88_3067"/>
<name>A0A5Q2N6X4_9FIRM</name>
<dbReference type="UniPathway" id="UPA00068">
    <property type="reaction ID" value="UER00106"/>
</dbReference>
<keyword evidence="4 10" id="KW-0028">Amino-acid biosynthesis</keyword>
<feature type="chain" id="PRO_5024520209" description="Arginine biosynthesis bifunctional protein ArgJ beta chain" evidence="10">
    <location>
        <begin position="189"/>
        <end position="402"/>
    </location>
</feature>